<dbReference type="VEuPathDB" id="VectorBase:AEPI011532"/>
<dbReference type="EnsemblMetazoa" id="AEPI011532-RA">
    <property type="protein sequence ID" value="AEPI011532-PA"/>
    <property type="gene ID" value="AEPI011532"/>
</dbReference>
<keyword evidence="2" id="KW-1185">Reference proteome</keyword>
<proteinExistence type="predicted"/>
<reference evidence="1" key="2">
    <citation type="submission" date="2020-05" db="UniProtKB">
        <authorList>
            <consortium name="EnsemblMetazoa"/>
        </authorList>
    </citation>
    <scope>IDENTIFICATION</scope>
    <source>
        <strain evidence="1">Epiroticus2</strain>
    </source>
</reference>
<dbReference type="Proteomes" id="UP000075885">
    <property type="component" value="Unassembled WGS sequence"/>
</dbReference>
<reference evidence="2" key="1">
    <citation type="submission" date="2013-03" db="EMBL/GenBank/DDBJ databases">
        <title>The Genome Sequence of Anopheles epiroticus epiroticus2.</title>
        <authorList>
            <consortium name="The Broad Institute Genomics Platform"/>
            <person name="Neafsey D.E."/>
            <person name="Howell P."/>
            <person name="Walker B."/>
            <person name="Young S.K."/>
            <person name="Zeng Q."/>
            <person name="Gargeya S."/>
            <person name="Fitzgerald M."/>
            <person name="Haas B."/>
            <person name="Abouelleil A."/>
            <person name="Allen A.W."/>
            <person name="Alvarado L."/>
            <person name="Arachchi H.M."/>
            <person name="Berlin A.M."/>
            <person name="Chapman S.B."/>
            <person name="Gainer-Dewar J."/>
            <person name="Goldberg J."/>
            <person name="Griggs A."/>
            <person name="Gujja S."/>
            <person name="Hansen M."/>
            <person name="Howarth C."/>
            <person name="Imamovic A."/>
            <person name="Ireland A."/>
            <person name="Larimer J."/>
            <person name="McCowan C."/>
            <person name="Murphy C."/>
            <person name="Pearson M."/>
            <person name="Poon T.W."/>
            <person name="Priest M."/>
            <person name="Roberts A."/>
            <person name="Saif S."/>
            <person name="Shea T."/>
            <person name="Sisk P."/>
            <person name="Sykes S."/>
            <person name="Wortman J."/>
            <person name="Nusbaum C."/>
            <person name="Birren B."/>
        </authorList>
    </citation>
    <scope>NUCLEOTIDE SEQUENCE [LARGE SCALE GENOMIC DNA]</scope>
    <source>
        <strain evidence="2">Epiroticus2</strain>
    </source>
</reference>
<evidence type="ECO:0000313" key="1">
    <source>
        <dbReference type="EnsemblMetazoa" id="AEPI011532-PA"/>
    </source>
</evidence>
<sequence length="111" mass="12953">MATPDSSYSESSFELEENFKALLERKRQEMQERAGEEHFLTENVAGASRNDSTFFEQDSINKDSDTSFKEMERICAVLDKVNGFDTDYGTRERHLSLLQRQHQQPLLFPDR</sequence>
<name>A0A182PX45_9DIPT</name>
<protein>
    <submittedName>
        <fullName evidence="1">Uncharacterized protein</fullName>
    </submittedName>
</protein>
<evidence type="ECO:0000313" key="2">
    <source>
        <dbReference type="Proteomes" id="UP000075885"/>
    </source>
</evidence>
<accession>A0A182PX45</accession>
<organism evidence="1 2">
    <name type="scientific">Anopheles epiroticus</name>
    <dbReference type="NCBI Taxonomy" id="199890"/>
    <lineage>
        <taxon>Eukaryota</taxon>
        <taxon>Metazoa</taxon>
        <taxon>Ecdysozoa</taxon>
        <taxon>Arthropoda</taxon>
        <taxon>Hexapoda</taxon>
        <taxon>Insecta</taxon>
        <taxon>Pterygota</taxon>
        <taxon>Neoptera</taxon>
        <taxon>Endopterygota</taxon>
        <taxon>Diptera</taxon>
        <taxon>Nematocera</taxon>
        <taxon>Culicoidea</taxon>
        <taxon>Culicidae</taxon>
        <taxon>Anophelinae</taxon>
        <taxon>Anopheles</taxon>
    </lineage>
</organism>
<dbReference type="STRING" id="199890.A0A182PX45"/>
<dbReference type="AlphaFoldDB" id="A0A182PX45"/>